<evidence type="ECO:0000313" key="2">
    <source>
        <dbReference type="EMBL" id="MCV2889515.1"/>
    </source>
</evidence>
<accession>A0ABT3ALE2</accession>
<evidence type="ECO:0000259" key="1">
    <source>
        <dbReference type="Pfam" id="PF19576"/>
    </source>
</evidence>
<dbReference type="InterPro" id="IPR045746">
    <property type="entry name" value="ACT14924-like_Acyltransf_dom"/>
</dbReference>
<reference evidence="2 3" key="1">
    <citation type="submission" date="2022-10" db="EMBL/GenBank/DDBJ databases">
        <title>Ruegeria sp. nov., isolated from ocean surface sediments.</title>
        <authorList>
            <person name="He W."/>
            <person name="Xue H.-P."/>
            <person name="Zhang D.-F."/>
        </authorList>
    </citation>
    <scope>NUCLEOTIDE SEQUENCE [LARGE SCALE GENOMIC DNA]</scope>
    <source>
        <strain evidence="2 3">XHP0148</strain>
    </source>
</reference>
<proteinExistence type="predicted"/>
<dbReference type="RefSeq" id="WP_263829256.1">
    <property type="nucleotide sequence ID" value="NZ_JAOWLB010000010.1"/>
</dbReference>
<name>A0ABT3ALE2_9RHOB</name>
<feature type="domain" description="Putative acyltransferase ACT14924-like acyltransferase" evidence="1">
    <location>
        <begin position="81"/>
        <end position="233"/>
    </location>
</feature>
<sequence>MKNAQQPHTVGGREHPLDPVLRARLHLSEENRLGLGVVRSCLSATDAISRLLFRQPFIALRETEDLLDEIAGLGGKALVEHILGRDGGTTVSAPGMENVPATGRVIIAATHPTGMFDFVAHAGALLARRPDLKVVANRETERFLGKDSIVAVDIDKRNRAVSAGATLAAMEAHLMGEGALLVFGSGRVPSLRNGRLVEPAWRSGTTRMSLQCQTQIVPAALDARNTGYYYGLRRIAQFVSGGDEHFGAMVGSLRYAAELLAKLGGSYDVFYGAPHPPGTRPEDLKASAEALVPGLYWTGAHGQSPM</sequence>
<dbReference type="EMBL" id="JAOWLB010000010">
    <property type="protein sequence ID" value="MCV2889515.1"/>
    <property type="molecule type" value="Genomic_DNA"/>
</dbReference>
<dbReference type="Pfam" id="PF19576">
    <property type="entry name" value="Acyltransf_2"/>
    <property type="match status" value="1"/>
</dbReference>
<evidence type="ECO:0000313" key="3">
    <source>
        <dbReference type="Proteomes" id="UP001320899"/>
    </source>
</evidence>
<protein>
    <recommendedName>
        <fullName evidence="1">Putative acyltransferase ACT14924-like acyltransferase domain-containing protein</fullName>
    </recommendedName>
</protein>
<keyword evidence="3" id="KW-1185">Reference proteome</keyword>
<gene>
    <name evidence="2" type="ORF">OE747_14305</name>
</gene>
<dbReference type="Proteomes" id="UP001320899">
    <property type="component" value="Unassembled WGS sequence"/>
</dbReference>
<organism evidence="2 3">
    <name type="scientific">Ruegeria aquimaris</name>
    <dbReference type="NCBI Taxonomy" id="2984333"/>
    <lineage>
        <taxon>Bacteria</taxon>
        <taxon>Pseudomonadati</taxon>
        <taxon>Pseudomonadota</taxon>
        <taxon>Alphaproteobacteria</taxon>
        <taxon>Rhodobacterales</taxon>
        <taxon>Roseobacteraceae</taxon>
        <taxon>Ruegeria</taxon>
    </lineage>
</organism>
<comment type="caution">
    <text evidence="2">The sequence shown here is derived from an EMBL/GenBank/DDBJ whole genome shotgun (WGS) entry which is preliminary data.</text>
</comment>